<sequence>MALIPIGRREVRVQGDGNCFYRAVARALNGKTDQNYSKVRSLCNAVIEDFPQVFLPLLFTHTTVEEHLKCSRKDGTWAETADIFSCATVLQHTIVVYSMAKEKWVKFDPYLKIAPRMTVKRSCDCPITFVLHDFFPQWSHFNLLETDGDCCSAPTPENSKKSVFIDLVDPLVDIVPCE</sequence>
<dbReference type="InterPro" id="IPR003323">
    <property type="entry name" value="OTU_dom"/>
</dbReference>
<comment type="caution">
    <text evidence="1">The sequence shown here is derived from an EMBL/GenBank/DDBJ whole genome shotgun (WGS) entry which is preliminary data.</text>
</comment>
<protein>
    <submittedName>
        <fullName evidence="1">Uncharacterized protein</fullName>
    </submittedName>
</protein>
<dbReference type="InterPro" id="IPR038765">
    <property type="entry name" value="Papain-like_cys_pep_sf"/>
</dbReference>
<dbReference type="GO" id="GO:0016579">
    <property type="term" value="P:protein deubiquitination"/>
    <property type="evidence" value="ECO:0007669"/>
    <property type="project" value="TreeGrafter"/>
</dbReference>
<dbReference type="EMBL" id="CACRXK020006291">
    <property type="protein sequence ID" value="CAB4008986.1"/>
    <property type="molecule type" value="Genomic_DNA"/>
</dbReference>
<dbReference type="OrthoDB" id="6095088at2759"/>
<dbReference type="Proteomes" id="UP001152795">
    <property type="component" value="Unassembled WGS sequence"/>
</dbReference>
<dbReference type="InterPro" id="IPR050704">
    <property type="entry name" value="Peptidase_C85-like"/>
</dbReference>
<organism evidence="1 2">
    <name type="scientific">Paramuricea clavata</name>
    <name type="common">Red gorgonian</name>
    <name type="synonym">Violescent sea-whip</name>
    <dbReference type="NCBI Taxonomy" id="317549"/>
    <lineage>
        <taxon>Eukaryota</taxon>
        <taxon>Metazoa</taxon>
        <taxon>Cnidaria</taxon>
        <taxon>Anthozoa</taxon>
        <taxon>Octocorallia</taxon>
        <taxon>Malacalcyonacea</taxon>
        <taxon>Plexauridae</taxon>
        <taxon>Paramuricea</taxon>
    </lineage>
</organism>
<reference evidence="1" key="1">
    <citation type="submission" date="2020-04" db="EMBL/GenBank/DDBJ databases">
        <authorList>
            <person name="Alioto T."/>
            <person name="Alioto T."/>
            <person name="Gomez Garrido J."/>
        </authorList>
    </citation>
    <scope>NUCLEOTIDE SEQUENCE</scope>
    <source>
        <strain evidence="1">A484AB</strain>
    </source>
</reference>
<dbReference type="Gene3D" id="3.90.70.80">
    <property type="match status" value="1"/>
</dbReference>
<dbReference type="PANTHER" id="PTHR12419">
    <property type="entry name" value="OTU DOMAIN CONTAINING PROTEIN"/>
    <property type="match status" value="1"/>
</dbReference>
<gene>
    <name evidence="1" type="ORF">PACLA_8A005698</name>
</gene>
<dbReference type="GO" id="GO:0004843">
    <property type="term" value="F:cysteine-type deubiquitinase activity"/>
    <property type="evidence" value="ECO:0007669"/>
    <property type="project" value="TreeGrafter"/>
</dbReference>
<accession>A0A6S7HUH6</accession>
<dbReference type="SUPFAM" id="SSF54001">
    <property type="entry name" value="Cysteine proteinases"/>
    <property type="match status" value="1"/>
</dbReference>
<evidence type="ECO:0000313" key="2">
    <source>
        <dbReference type="Proteomes" id="UP001152795"/>
    </source>
</evidence>
<dbReference type="Pfam" id="PF02338">
    <property type="entry name" value="OTU"/>
    <property type="match status" value="1"/>
</dbReference>
<proteinExistence type="predicted"/>
<keyword evidence="2" id="KW-1185">Reference proteome</keyword>
<dbReference type="PROSITE" id="PS50802">
    <property type="entry name" value="OTU"/>
    <property type="match status" value="1"/>
</dbReference>
<dbReference type="AlphaFoldDB" id="A0A6S7HUH6"/>
<evidence type="ECO:0000313" key="1">
    <source>
        <dbReference type="EMBL" id="CAB4008986.1"/>
    </source>
</evidence>
<name>A0A6S7HUH6_PARCT</name>